<dbReference type="RefSeq" id="WP_062468845.1">
    <property type="nucleotide sequence ID" value="NZ_BBYN01000009.1"/>
</dbReference>
<dbReference type="PROSITE" id="PS51257">
    <property type="entry name" value="PROKAR_LIPOPROTEIN"/>
    <property type="match status" value="1"/>
</dbReference>
<feature type="region of interest" description="Disordered" evidence="1">
    <location>
        <begin position="142"/>
        <end position="162"/>
    </location>
</feature>
<feature type="compositionally biased region" description="Low complexity" evidence="1">
    <location>
        <begin position="29"/>
        <end position="67"/>
    </location>
</feature>
<dbReference type="KEGG" id="jda:BW727_101235"/>
<feature type="region of interest" description="Disordered" evidence="1">
    <location>
        <begin position="20"/>
        <end position="80"/>
    </location>
</feature>
<dbReference type="STRING" id="708126.BW727_101235"/>
<reference evidence="2 3" key="1">
    <citation type="journal article" date="2014" name="Int. J. Syst. Evol. Microbiol.">
        <title>Jeotgalibaca dankookensis gen. nov., sp. nov., a member of the family Carnobacteriaceae, isolated from seujeot (Korean traditional food).</title>
        <authorList>
            <person name="Lee D.G."/>
            <person name="Trujillo M.E."/>
            <person name="Kang H."/>
            <person name="Ahn T.Y."/>
        </authorList>
    </citation>
    <scope>NUCLEOTIDE SEQUENCE [LARGE SCALE GENOMIC DNA]</scope>
    <source>
        <strain evidence="2 3">EX-07</strain>
    </source>
</reference>
<dbReference type="Proteomes" id="UP000188993">
    <property type="component" value="Chromosome"/>
</dbReference>
<dbReference type="AlphaFoldDB" id="A0A1S6IPX4"/>
<keyword evidence="3" id="KW-1185">Reference proteome</keyword>
<feature type="compositionally biased region" description="Basic and acidic residues" evidence="1">
    <location>
        <begin position="71"/>
        <end position="80"/>
    </location>
</feature>
<organism evidence="2 3">
    <name type="scientific">Jeotgalibaca dankookensis</name>
    <dbReference type="NCBI Taxonomy" id="708126"/>
    <lineage>
        <taxon>Bacteria</taxon>
        <taxon>Bacillati</taxon>
        <taxon>Bacillota</taxon>
        <taxon>Bacilli</taxon>
        <taxon>Lactobacillales</taxon>
        <taxon>Carnobacteriaceae</taxon>
        <taxon>Jeotgalibaca</taxon>
    </lineage>
</organism>
<name>A0A1S6IPX4_9LACT</name>
<protein>
    <recommendedName>
        <fullName evidence="4">Lipoprotein</fullName>
    </recommendedName>
</protein>
<evidence type="ECO:0008006" key="4">
    <source>
        <dbReference type="Google" id="ProtNLM"/>
    </source>
</evidence>
<feature type="compositionally biased region" description="Polar residues" evidence="1">
    <location>
        <begin position="142"/>
        <end position="152"/>
    </location>
</feature>
<evidence type="ECO:0000256" key="1">
    <source>
        <dbReference type="SAM" id="MobiDB-lite"/>
    </source>
</evidence>
<sequence>MNKKLALLFATSILVGCGSLGGETDQSSKESSSVSMSSLQISSEETTSSEESSQQIVIESSELQSSEESSDDRSSSTLDERDLYIRDIEEAAQILQNTVSDDTIYFEEGYIESENNGYIFPVSSGKYTVLLDGLIQLPSGESINRNPNSFPSNEDKKDEIDPETNPLYPNNLEEAYTILIEAVTDDVIDFDYGLVGKTYIFPGEKGDYEVYSDGYIYLPDGKILSRDITAFPRYQAGN</sequence>
<evidence type="ECO:0000313" key="2">
    <source>
        <dbReference type="EMBL" id="AQS53602.1"/>
    </source>
</evidence>
<gene>
    <name evidence="2" type="ORF">BW727_101235</name>
</gene>
<evidence type="ECO:0000313" key="3">
    <source>
        <dbReference type="Proteomes" id="UP000188993"/>
    </source>
</evidence>
<accession>A0A1S6IPX4</accession>
<proteinExistence type="predicted"/>
<dbReference type="EMBL" id="CP019728">
    <property type="protein sequence ID" value="AQS53602.1"/>
    <property type="molecule type" value="Genomic_DNA"/>
</dbReference>